<dbReference type="Gene3D" id="3.50.50.60">
    <property type="entry name" value="FAD/NAD(P)-binding domain"/>
    <property type="match status" value="2"/>
</dbReference>
<evidence type="ECO:0000313" key="8">
    <source>
        <dbReference type="EMBL" id="NIK61448.1"/>
    </source>
</evidence>
<dbReference type="AlphaFoldDB" id="A0A7X5VJW0"/>
<dbReference type="GO" id="GO:0004791">
    <property type="term" value="F:thioredoxin-disulfide reductase (NADPH) activity"/>
    <property type="evidence" value="ECO:0007669"/>
    <property type="project" value="UniProtKB-EC"/>
</dbReference>
<keyword evidence="2 6" id="KW-0274">FAD</keyword>
<dbReference type="PANTHER" id="PTHR48105">
    <property type="entry name" value="THIOREDOXIN REDUCTASE 1-RELATED-RELATED"/>
    <property type="match status" value="1"/>
</dbReference>
<evidence type="ECO:0000256" key="2">
    <source>
        <dbReference type="ARBA" id="ARBA00022827"/>
    </source>
</evidence>
<evidence type="ECO:0000313" key="9">
    <source>
        <dbReference type="Proteomes" id="UP000555407"/>
    </source>
</evidence>
<protein>
    <recommendedName>
        <fullName evidence="6">Ferredoxin--NADP reductase</fullName>
        <shortName evidence="6">FNR</shortName>
        <shortName evidence="6">Fd-NADP(+) reductase</shortName>
        <ecNumber evidence="6">1.18.1.2</ecNumber>
    </recommendedName>
</protein>
<dbReference type="PRINTS" id="PR00368">
    <property type="entry name" value="FADPNR"/>
</dbReference>
<comment type="similarity">
    <text evidence="6">Belongs to the ferredoxin--NADP reductase type 2 family.</text>
</comment>
<comment type="catalytic activity">
    <reaction evidence="5">
        <text>[thioredoxin]-dithiol + NADP(+) = [thioredoxin]-disulfide + NADPH + H(+)</text>
        <dbReference type="Rhea" id="RHEA:20345"/>
        <dbReference type="Rhea" id="RHEA-COMP:10698"/>
        <dbReference type="Rhea" id="RHEA-COMP:10700"/>
        <dbReference type="ChEBI" id="CHEBI:15378"/>
        <dbReference type="ChEBI" id="CHEBI:29950"/>
        <dbReference type="ChEBI" id="CHEBI:50058"/>
        <dbReference type="ChEBI" id="CHEBI:57783"/>
        <dbReference type="ChEBI" id="CHEBI:58349"/>
        <dbReference type="EC" id="1.8.1.9"/>
    </reaction>
</comment>
<organism evidence="8 9">
    <name type="scientific">Kribbella shirazensis</name>
    <dbReference type="NCBI Taxonomy" id="1105143"/>
    <lineage>
        <taxon>Bacteria</taxon>
        <taxon>Bacillati</taxon>
        <taxon>Actinomycetota</taxon>
        <taxon>Actinomycetes</taxon>
        <taxon>Propionibacteriales</taxon>
        <taxon>Kribbellaceae</taxon>
        <taxon>Kribbella</taxon>
    </lineage>
</organism>
<comment type="subunit">
    <text evidence="6">Homodimer.</text>
</comment>
<comment type="caution">
    <text evidence="8">The sequence shown here is derived from an EMBL/GenBank/DDBJ whole genome shotgun (WGS) entry which is preliminary data.</text>
</comment>
<reference evidence="8 9" key="1">
    <citation type="submission" date="2020-03" db="EMBL/GenBank/DDBJ databases">
        <title>Sequencing the genomes of 1000 actinobacteria strains.</title>
        <authorList>
            <person name="Klenk H.-P."/>
        </authorList>
    </citation>
    <scope>NUCLEOTIDE SEQUENCE [LARGE SCALE GENOMIC DNA]</scope>
    <source>
        <strain evidence="8 9">DSM 45490</strain>
    </source>
</reference>
<dbReference type="HAMAP" id="MF_01685">
    <property type="entry name" value="FENR2"/>
    <property type="match status" value="1"/>
</dbReference>
<feature type="domain" description="FAD/NAD(P)-binding" evidence="7">
    <location>
        <begin position="36"/>
        <end position="242"/>
    </location>
</feature>
<dbReference type="SUPFAM" id="SSF51905">
    <property type="entry name" value="FAD/NAD(P)-binding domain"/>
    <property type="match status" value="1"/>
</dbReference>
<dbReference type="EMBL" id="JAASRO010000001">
    <property type="protein sequence ID" value="NIK61448.1"/>
    <property type="molecule type" value="Genomic_DNA"/>
</dbReference>
<dbReference type="EC" id="1.18.1.2" evidence="6"/>
<dbReference type="InterPro" id="IPR023753">
    <property type="entry name" value="FAD/NAD-binding_dom"/>
</dbReference>
<feature type="binding site" evidence="6">
    <location>
        <position position="235"/>
    </location>
    <ligand>
        <name>FAD</name>
        <dbReference type="ChEBI" id="CHEBI:57692"/>
    </ligand>
</feature>
<gene>
    <name evidence="8" type="ORF">BJY22_007165</name>
</gene>
<keyword evidence="3 6" id="KW-0521">NADP</keyword>
<evidence type="ECO:0000256" key="5">
    <source>
        <dbReference type="ARBA" id="ARBA00048132"/>
    </source>
</evidence>
<dbReference type="InterPro" id="IPR050097">
    <property type="entry name" value="Ferredoxin-NADP_redctase_2"/>
</dbReference>
<keyword evidence="1 6" id="KW-0285">Flavoprotein</keyword>
<feature type="binding site" evidence="6">
    <location>
        <position position="276"/>
    </location>
    <ligand>
        <name>FAD</name>
        <dbReference type="ChEBI" id="CHEBI:57692"/>
    </ligand>
</feature>
<keyword evidence="9" id="KW-1185">Reference proteome</keyword>
<dbReference type="InterPro" id="IPR036188">
    <property type="entry name" value="FAD/NAD-bd_sf"/>
</dbReference>
<dbReference type="GO" id="GO:0050660">
    <property type="term" value="F:flavin adenine dinucleotide binding"/>
    <property type="evidence" value="ECO:0007669"/>
    <property type="project" value="UniProtKB-UniRule"/>
</dbReference>
<comment type="caution">
    <text evidence="6">Lacks conserved residue(s) required for the propagation of feature annotation.</text>
</comment>
<proteinExistence type="inferred from homology"/>
<feature type="binding site" evidence="6">
    <location>
        <position position="76"/>
    </location>
    <ligand>
        <name>FAD</name>
        <dbReference type="ChEBI" id="CHEBI:57692"/>
    </ligand>
</feature>
<accession>A0A7X5VJW0</accession>
<dbReference type="GO" id="GO:0050661">
    <property type="term" value="F:NADP binding"/>
    <property type="evidence" value="ECO:0007669"/>
    <property type="project" value="UniProtKB-UniRule"/>
</dbReference>
<name>A0A7X5VJW0_9ACTN</name>
<evidence type="ECO:0000256" key="1">
    <source>
        <dbReference type="ARBA" id="ARBA00022630"/>
    </source>
</evidence>
<evidence type="ECO:0000256" key="6">
    <source>
        <dbReference type="HAMAP-Rule" id="MF_01685"/>
    </source>
</evidence>
<comment type="cofactor">
    <cofactor evidence="6">
        <name>FAD</name>
        <dbReference type="ChEBI" id="CHEBI:57692"/>
    </cofactor>
    <text evidence="6">Binds 1 FAD per subunit.</text>
</comment>
<feature type="binding site" evidence="6">
    <location>
        <position position="42"/>
    </location>
    <ligand>
        <name>FAD</name>
        <dbReference type="ChEBI" id="CHEBI:57692"/>
    </ligand>
</feature>
<evidence type="ECO:0000256" key="3">
    <source>
        <dbReference type="ARBA" id="ARBA00022857"/>
    </source>
</evidence>
<comment type="catalytic activity">
    <reaction evidence="6">
        <text>2 reduced [2Fe-2S]-[ferredoxin] + NADP(+) + H(+) = 2 oxidized [2Fe-2S]-[ferredoxin] + NADPH</text>
        <dbReference type="Rhea" id="RHEA:20125"/>
        <dbReference type="Rhea" id="RHEA-COMP:10000"/>
        <dbReference type="Rhea" id="RHEA-COMP:10001"/>
        <dbReference type="ChEBI" id="CHEBI:15378"/>
        <dbReference type="ChEBI" id="CHEBI:33737"/>
        <dbReference type="ChEBI" id="CHEBI:33738"/>
        <dbReference type="ChEBI" id="CHEBI:57783"/>
        <dbReference type="ChEBI" id="CHEBI:58349"/>
        <dbReference type="EC" id="1.18.1.2"/>
    </reaction>
</comment>
<sequence length="279" mass="29591">MYPEKLIYDIAGFPAIKGRDLIDGLIAQAAPFSPTYLLGESAESLSYDAGEPVLRTSAGRAIRCRAIIITGGIGKFSPRPLPAGGEFTGRGLEYFVPKVGEYADLDVVIVGGGDSAVDWAGTLLPIARSVTVVHRRERFRAHEHSVRELHDSAVRILTNCEVSAVHGNGRVEAVDIVHLPTESIERVDAQAIVAALGFVADLGPLTGWGLNITSRRIEVTTTMATNLPRVYAAGDIVAYPGKVRLIAVGFGEVALAVNNAAVAIDPSLDLFPGHSTQTV</sequence>
<evidence type="ECO:0000259" key="7">
    <source>
        <dbReference type="Pfam" id="PF07992"/>
    </source>
</evidence>
<evidence type="ECO:0000256" key="4">
    <source>
        <dbReference type="ARBA" id="ARBA00023002"/>
    </source>
</evidence>
<dbReference type="GO" id="GO:0004324">
    <property type="term" value="F:ferredoxin-NADP+ reductase activity"/>
    <property type="evidence" value="ECO:0007669"/>
    <property type="project" value="UniProtKB-UniRule"/>
</dbReference>
<feature type="binding site" evidence="6">
    <location>
        <position position="2"/>
    </location>
    <ligand>
        <name>FAD</name>
        <dbReference type="ChEBI" id="CHEBI:57692"/>
    </ligand>
</feature>
<dbReference type="InterPro" id="IPR022890">
    <property type="entry name" value="Fd--NADP_Rdtase_type_2"/>
</dbReference>
<keyword evidence="4 6" id="KW-0560">Oxidoreductase</keyword>
<dbReference type="PRINTS" id="PR00469">
    <property type="entry name" value="PNDRDTASEII"/>
</dbReference>
<dbReference type="Proteomes" id="UP000555407">
    <property type="component" value="Unassembled WGS sequence"/>
</dbReference>
<dbReference type="Pfam" id="PF07992">
    <property type="entry name" value="Pyr_redox_2"/>
    <property type="match status" value="1"/>
</dbReference>